<dbReference type="PROSITE" id="PS51257">
    <property type="entry name" value="PROKAR_LIPOPROTEIN"/>
    <property type="match status" value="1"/>
</dbReference>
<comment type="caution">
    <text evidence="3">The sequence shown here is derived from an EMBL/GenBank/DDBJ whole genome shotgun (WGS) entry which is preliminary data.</text>
</comment>
<evidence type="ECO:0000256" key="1">
    <source>
        <dbReference type="SAM" id="MobiDB-lite"/>
    </source>
</evidence>
<protein>
    <recommendedName>
        <fullName evidence="5">Lipoprotein</fullName>
    </recommendedName>
</protein>
<evidence type="ECO:0000313" key="3">
    <source>
        <dbReference type="EMBL" id="MCS0659024.1"/>
    </source>
</evidence>
<reference evidence="3 4" key="1">
    <citation type="submission" date="2022-08" db="EMBL/GenBank/DDBJ databases">
        <title>Reclassification of Massilia species as members of the genera Telluria, Duganella, Pseudoduganella, Mokoshia gen. nov. and Zemynaea gen. nov. using orthogonal and non-orthogonal genome-based approaches.</title>
        <authorList>
            <person name="Bowman J.P."/>
        </authorList>
    </citation>
    <scope>NUCLEOTIDE SEQUENCE [LARGE SCALE GENOMIC DNA]</scope>
    <source>
        <strain evidence="3 4">JCM 31606</strain>
    </source>
</reference>
<name>A0ABT2CYG7_9BURK</name>
<sequence>MKTIRILLPIAIATLLSACGANMEDGSTRTVVVSQSVGVQADTTATAQPVTQVAAAQAPNPYGPPQPPVMGPNMPEPDCAADGCHAVRVIDENLEVAHLAAVRRAAAQEAGQPGA</sequence>
<evidence type="ECO:0000256" key="2">
    <source>
        <dbReference type="SAM" id="SignalP"/>
    </source>
</evidence>
<feature type="signal peptide" evidence="2">
    <location>
        <begin position="1"/>
        <end position="23"/>
    </location>
</feature>
<feature type="region of interest" description="Disordered" evidence="1">
    <location>
        <begin position="58"/>
        <end position="77"/>
    </location>
</feature>
<proteinExistence type="predicted"/>
<dbReference type="Proteomes" id="UP001204621">
    <property type="component" value="Unassembled WGS sequence"/>
</dbReference>
<feature type="chain" id="PRO_5046703145" description="Lipoprotein" evidence="2">
    <location>
        <begin position="24"/>
        <end position="115"/>
    </location>
</feature>
<keyword evidence="2" id="KW-0732">Signal</keyword>
<organism evidence="3 4">
    <name type="scientific">Massilia terrae</name>
    <dbReference type="NCBI Taxonomy" id="1811224"/>
    <lineage>
        <taxon>Bacteria</taxon>
        <taxon>Pseudomonadati</taxon>
        <taxon>Pseudomonadota</taxon>
        <taxon>Betaproteobacteria</taxon>
        <taxon>Burkholderiales</taxon>
        <taxon>Oxalobacteraceae</taxon>
        <taxon>Telluria group</taxon>
        <taxon>Massilia</taxon>
    </lineage>
</organism>
<evidence type="ECO:0000313" key="4">
    <source>
        <dbReference type="Proteomes" id="UP001204621"/>
    </source>
</evidence>
<feature type="compositionally biased region" description="Pro residues" evidence="1">
    <location>
        <begin position="61"/>
        <end position="70"/>
    </location>
</feature>
<gene>
    <name evidence="3" type="ORF">NX778_13220</name>
</gene>
<evidence type="ECO:0008006" key="5">
    <source>
        <dbReference type="Google" id="ProtNLM"/>
    </source>
</evidence>
<dbReference type="RefSeq" id="WP_258812217.1">
    <property type="nucleotide sequence ID" value="NZ_JANUGU010000004.1"/>
</dbReference>
<accession>A0ABT2CYG7</accession>
<keyword evidence="4" id="KW-1185">Reference proteome</keyword>
<dbReference type="EMBL" id="JANUGU010000004">
    <property type="protein sequence ID" value="MCS0659024.1"/>
    <property type="molecule type" value="Genomic_DNA"/>
</dbReference>